<dbReference type="GO" id="GO:0043461">
    <property type="term" value="P:proton-transporting ATP synthase complex assembly"/>
    <property type="evidence" value="ECO:0007669"/>
    <property type="project" value="InterPro"/>
</dbReference>
<dbReference type="Gene3D" id="3.30.2180.10">
    <property type="entry name" value="ATP12-like"/>
    <property type="match status" value="1"/>
</dbReference>
<dbReference type="RefSeq" id="WP_275568777.1">
    <property type="nucleotide sequence ID" value="NZ_JARGYC010000057.1"/>
</dbReference>
<evidence type="ECO:0000256" key="3">
    <source>
        <dbReference type="ARBA" id="ARBA00023186"/>
    </source>
</evidence>
<evidence type="ECO:0000313" key="4">
    <source>
        <dbReference type="EMBL" id="MDF0602651.1"/>
    </source>
</evidence>
<dbReference type="PANTHER" id="PTHR21013">
    <property type="entry name" value="ATP SYNTHASE MITOCHONDRIAL F1 COMPLEX ASSEMBLY FACTOR 2/ATP12 PROTEIN, MITOCHONDRIAL PRECURSOR"/>
    <property type="match status" value="1"/>
</dbReference>
<protein>
    <submittedName>
        <fullName evidence="4">ATPase</fullName>
    </submittedName>
</protein>
<evidence type="ECO:0000313" key="5">
    <source>
        <dbReference type="Proteomes" id="UP001220964"/>
    </source>
</evidence>
<gene>
    <name evidence="4" type="ORF">P1J78_18080</name>
</gene>
<dbReference type="Gene3D" id="1.10.3580.10">
    <property type="entry name" value="ATP12 ATPase"/>
    <property type="match status" value="1"/>
</dbReference>
<dbReference type="InterPro" id="IPR023335">
    <property type="entry name" value="ATP12_ortho_dom_sf"/>
</dbReference>
<dbReference type="EMBL" id="JARGYC010000057">
    <property type="protein sequence ID" value="MDF0602651.1"/>
    <property type="molecule type" value="Genomic_DNA"/>
</dbReference>
<evidence type="ECO:0000256" key="1">
    <source>
        <dbReference type="ARBA" id="ARBA00008231"/>
    </source>
</evidence>
<dbReference type="Proteomes" id="UP001220964">
    <property type="component" value="Unassembled WGS sequence"/>
</dbReference>
<accession>A0AAE3NV39</accession>
<dbReference type="SUPFAM" id="SSF160909">
    <property type="entry name" value="ATP12-like"/>
    <property type="match status" value="1"/>
</dbReference>
<evidence type="ECO:0000256" key="2">
    <source>
        <dbReference type="ARBA" id="ARBA00022946"/>
    </source>
</evidence>
<dbReference type="InterPro" id="IPR011419">
    <property type="entry name" value="ATP12_ATP_synth-F1-assembly"/>
</dbReference>
<dbReference type="PANTHER" id="PTHR21013:SF10">
    <property type="entry name" value="ATP SYNTHASE MITOCHONDRIAL F1 COMPLEX ASSEMBLY FACTOR 2"/>
    <property type="match status" value="1"/>
</dbReference>
<comment type="similarity">
    <text evidence="1">Belongs to the ATP12 family.</text>
</comment>
<reference evidence="4" key="1">
    <citation type="submission" date="2023-03" db="EMBL/GenBank/DDBJ databases">
        <title>Multiphase analysis and comparison of six strains from genera Psychromarinibacter, Lutimaribacter, and Maritimibacter, including a novel species: Psychromarinibacter sediminicola sp. nov.</title>
        <authorList>
            <person name="Wang Y.-H."/>
            <person name="Ye M.-Q."/>
            <person name="Du Z.-J."/>
        </authorList>
    </citation>
    <scope>NUCLEOTIDE SEQUENCE</scope>
    <source>
        <strain evidence="4">C21-152</strain>
    </source>
</reference>
<dbReference type="Pfam" id="PF07542">
    <property type="entry name" value="ATP12"/>
    <property type="match status" value="1"/>
</dbReference>
<sequence length="234" mass="25991">MSEWKARRFWTEARVEPHAAGFTVRLDGRPVKTPGKTELTVPSEALAHEIAREWDAQEGTIDPRTMPFTRAANSAIEKVAPQHAEVADMLAGYGDSDLTCYRADSPEGLVARQAEAWDPLLDWAEATFGARLIPVEGVMHQPQSAAALDRLAAEVHAMTHWELTGFHDLVALSGSLVIGLAAARDAWTPEELWQRSRVDETWQEEQWGEDAEAAAMAAAKRQDFLQAHRFLKLL</sequence>
<organism evidence="4 5">
    <name type="scientific">Psychromarinibacter sediminicola</name>
    <dbReference type="NCBI Taxonomy" id="3033385"/>
    <lineage>
        <taxon>Bacteria</taxon>
        <taxon>Pseudomonadati</taxon>
        <taxon>Pseudomonadota</taxon>
        <taxon>Alphaproteobacteria</taxon>
        <taxon>Rhodobacterales</taxon>
        <taxon>Paracoccaceae</taxon>
        <taxon>Psychromarinibacter</taxon>
    </lineage>
</organism>
<comment type="caution">
    <text evidence="4">The sequence shown here is derived from an EMBL/GenBank/DDBJ whole genome shotgun (WGS) entry which is preliminary data.</text>
</comment>
<keyword evidence="3" id="KW-0143">Chaperone</keyword>
<keyword evidence="2" id="KW-0809">Transit peptide</keyword>
<keyword evidence="5" id="KW-1185">Reference proteome</keyword>
<dbReference type="AlphaFoldDB" id="A0AAE3NV39"/>
<name>A0AAE3NV39_9RHOB</name>
<dbReference type="InterPro" id="IPR042272">
    <property type="entry name" value="ATP12_ATP_synth-F1-assembly_N"/>
</dbReference>
<proteinExistence type="inferred from homology"/>